<dbReference type="AlphaFoldDB" id="A0AA39MHR1"/>
<gene>
    <name evidence="2" type="ORF">EV421DRAFT_1838414</name>
</gene>
<reference evidence="2" key="1">
    <citation type="submission" date="2023-06" db="EMBL/GenBank/DDBJ databases">
        <authorList>
            <consortium name="Lawrence Berkeley National Laboratory"/>
            <person name="Ahrendt S."/>
            <person name="Sahu N."/>
            <person name="Indic B."/>
            <person name="Wong-Bajracharya J."/>
            <person name="Merenyi Z."/>
            <person name="Ke H.-M."/>
            <person name="Monk M."/>
            <person name="Kocsube S."/>
            <person name="Drula E."/>
            <person name="Lipzen A."/>
            <person name="Balint B."/>
            <person name="Henrissat B."/>
            <person name="Andreopoulos B."/>
            <person name="Martin F.M."/>
            <person name="Harder C.B."/>
            <person name="Rigling D."/>
            <person name="Ford K.L."/>
            <person name="Foster G.D."/>
            <person name="Pangilinan J."/>
            <person name="Papanicolaou A."/>
            <person name="Barry K."/>
            <person name="LaButti K."/>
            <person name="Viragh M."/>
            <person name="Koriabine M."/>
            <person name="Yan M."/>
            <person name="Riley R."/>
            <person name="Champramary S."/>
            <person name="Plett K.L."/>
            <person name="Tsai I.J."/>
            <person name="Slot J."/>
            <person name="Sipos G."/>
            <person name="Plett J."/>
            <person name="Nagy L.G."/>
            <person name="Grigoriev I.V."/>
        </authorList>
    </citation>
    <scope>NUCLEOTIDE SEQUENCE</scope>
    <source>
        <strain evidence="2">FPL87.14</strain>
    </source>
</reference>
<feature type="compositionally biased region" description="Acidic residues" evidence="1">
    <location>
        <begin position="114"/>
        <end position="130"/>
    </location>
</feature>
<evidence type="ECO:0000313" key="3">
    <source>
        <dbReference type="Proteomes" id="UP001175226"/>
    </source>
</evidence>
<dbReference type="Proteomes" id="UP001175226">
    <property type="component" value="Unassembled WGS sequence"/>
</dbReference>
<organism evidence="2 3">
    <name type="scientific">Armillaria borealis</name>
    <dbReference type="NCBI Taxonomy" id="47425"/>
    <lineage>
        <taxon>Eukaryota</taxon>
        <taxon>Fungi</taxon>
        <taxon>Dikarya</taxon>
        <taxon>Basidiomycota</taxon>
        <taxon>Agaricomycotina</taxon>
        <taxon>Agaricomycetes</taxon>
        <taxon>Agaricomycetidae</taxon>
        <taxon>Agaricales</taxon>
        <taxon>Marasmiineae</taxon>
        <taxon>Physalacriaceae</taxon>
        <taxon>Armillaria</taxon>
    </lineage>
</organism>
<comment type="caution">
    <text evidence="2">The sequence shown here is derived from an EMBL/GenBank/DDBJ whole genome shotgun (WGS) entry which is preliminary data.</text>
</comment>
<accession>A0AA39MHR1</accession>
<keyword evidence="3" id="KW-1185">Reference proteome</keyword>
<evidence type="ECO:0000313" key="2">
    <source>
        <dbReference type="EMBL" id="KAK0434777.1"/>
    </source>
</evidence>
<dbReference type="EMBL" id="JAUEPT010000068">
    <property type="protein sequence ID" value="KAK0434777.1"/>
    <property type="molecule type" value="Genomic_DNA"/>
</dbReference>
<name>A0AA39MHR1_9AGAR</name>
<evidence type="ECO:0000256" key="1">
    <source>
        <dbReference type="SAM" id="MobiDB-lite"/>
    </source>
</evidence>
<protein>
    <submittedName>
        <fullName evidence="2">Uncharacterized protein</fullName>
    </submittedName>
</protein>
<sequence>MGSMGLGSKATAKNVVKLEPGPPGGGWAVDPEDDKIFYLRPDWSVSFAENNAWHSWAVTFIRKKGHTFNVHMSKQYLKGKTDRDIMDRIEANFRYWKGKIGKVQKVHNKKNDNESAESDDSEVSDDEDATEQALCKSRRYARKRKEVREAAKLDVPELDFFFIPAYQSTDESDQDNGIDPDTDTEKSAEVRVPSVKKPWITRPPLYRGAEVSHRFIYIGKLSLI</sequence>
<feature type="region of interest" description="Disordered" evidence="1">
    <location>
        <begin position="169"/>
        <end position="190"/>
    </location>
</feature>
<proteinExistence type="predicted"/>
<feature type="region of interest" description="Disordered" evidence="1">
    <location>
        <begin position="105"/>
        <end position="130"/>
    </location>
</feature>
<feature type="compositionally biased region" description="Acidic residues" evidence="1">
    <location>
        <begin position="170"/>
        <end position="182"/>
    </location>
</feature>